<dbReference type="PANTHER" id="PTHR42796">
    <property type="entry name" value="FUMARYLACETOACETATE HYDROLASE DOMAIN-CONTAINING PROTEIN 2A-RELATED"/>
    <property type="match status" value="1"/>
</dbReference>
<keyword evidence="4" id="KW-0378">Hydrolase</keyword>
<dbReference type="GO" id="GO:0016787">
    <property type="term" value="F:hydrolase activity"/>
    <property type="evidence" value="ECO:0007669"/>
    <property type="project" value="UniProtKB-KW"/>
</dbReference>
<keyword evidence="2" id="KW-0479">Metal-binding</keyword>
<feature type="domain" description="Fumarylacetoacetase-like C-terminal" evidence="3">
    <location>
        <begin position="71"/>
        <end position="277"/>
    </location>
</feature>
<evidence type="ECO:0000313" key="4">
    <source>
        <dbReference type="EMBL" id="TBO61222.1"/>
    </source>
</evidence>
<dbReference type="PANTHER" id="PTHR42796:SF4">
    <property type="entry name" value="FUMARYLACETOACETATE HYDROLASE DOMAIN-CONTAINING PROTEIN 2A"/>
    <property type="match status" value="1"/>
</dbReference>
<protein>
    <submittedName>
        <fullName evidence="4">FAA hydrolase family protein</fullName>
    </submittedName>
</protein>
<dbReference type="Pfam" id="PF01557">
    <property type="entry name" value="FAA_hydrolase"/>
    <property type="match status" value="1"/>
</dbReference>
<dbReference type="InterPro" id="IPR036663">
    <property type="entry name" value="Fumarylacetoacetase_C_sf"/>
</dbReference>
<name>A0A4Q9I0U4_STRKA</name>
<evidence type="ECO:0000313" key="5">
    <source>
        <dbReference type="Proteomes" id="UP000292452"/>
    </source>
</evidence>
<evidence type="ECO:0000256" key="1">
    <source>
        <dbReference type="ARBA" id="ARBA00010211"/>
    </source>
</evidence>
<dbReference type="Gene3D" id="3.90.850.10">
    <property type="entry name" value="Fumarylacetoacetase-like, C-terminal domain"/>
    <property type="match status" value="1"/>
</dbReference>
<dbReference type="GeneID" id="97374947"/>
<evidence type="ECO:0000256" key="2">
    <source>
        <dbReference type="ARBA" id="ARBA00022723"/>
    </source>
</evidence>
<comment type="similarity">
    <text evidence="1">Belongs to the FAH family.</text>
</comment>
<dbReference type="AlphaFoldDB" id="A0A4Q9I0U4"/>
<comment type="caution">
    <text evidence="4">The sequence shown here is derived from an EMBL/GenBank/DDBJ whole genome shotgun (WGS) entry which is preliminary data.</text>
</comment>
<dbReference type="SUPFAM" id="SSF56529">
    <property type="entry name" value="FAH"/>
    <property type="match status" value="1"/>
</dbReference>
<keyword evidence="5" id="KW-1185">Reference proteome</keyword>
<gene>
    <name evidence="4" type="ORF">EYS09_02300</name>
</gene>
<dbReference type="GO" id="GO:0044281">
    <property type="term" value="P:small molecule metabolic process"/>
    <property type="evidence" value="ECO:0007669"/>
    <property type="project" value="UniProtKB-ARBA"/>
</dbReference>
<dbReference type="InterPro" id="IPR011234">
    <property type="entry name" value="Fumarylacetoacetase-like_C"/>
</dbReference>
<dbReference type="Proteomes" id="UP000292452">
    <property type="component" value="Unassembled WGS sequence"/>
</dbReference>
<dbReference type="GO" id="GO:0046872">
    <property type="term" value="F:metal ion binding"/>
    <property type="evidence" value="ECO:0007669"/>
    <property type="project" value="UniProtKB-KW"/>
</dbReference>
<accession>A0A4Q9I0U4</accession>
<proteinExistence type="inferred from homology"/>
<reference evidence="4 5" key="1">
    <citation type="submission" date="2019-02" db="EMBL/GenBank/DDBJ databases">
        <title>Draft Genome Sequence of Streptomyces sp. AM-2504, identified by 16S rRNA comparative analysis as a Streptomyces Kasugaensis strain.</title>
        <authorList>
            <person name="Napolioni V."/>
            <person name="Giuliodori A.M."/>
            <person name="Spurio R."/>
            <person name="Fabbretti A."/>
        </authorList>
    </citation>
    <scope>NUCLEOTIDE SEQUENCE [LARGE SCALE GENOMIC DNA]</scope>
    <source>
        <strain evidence="4 5">AM-2504</strain>
    </source>
</reference>
<sequence length="280" mass="29868">MKLATIRTPDATRAVKLEDSVLVDLGEPDLGTLLARPDWAEIAAARTVASGAATYDVEGADFAPVVPQPSKVICVGHNYSRHIEEMGRELPSYPTLFPKFADTLTGANDPVEKPAETDALDWEVELVVVVGKPVRRASEDEAAAAIAGFTVMNDVSVRDWQFRTIEWTQGKIWDSSTPVGPYLVTPDEVGGVRPALEVSTTVDGQVMQRDNTGTLLFDPVLLVQYVSTITRLNPGDLIATGTPAGVGHARDPQVYLAGGETVVTEIEGLGACTNVIVKGS</sequence>
<dbReference type="EMBL" id="SIXH01000011">
    <property type="protein sequence ID" value="TBO61222.1"/>
    <property type="molecule type" value="Genomic_DNA"/>
</dbReference>
<dbReference type="InterPro" id="IPR051121">
    <property type="entry name" value="FAH"/>
</dbReference>
<dbReference type="RefSeq" id="WP_052856726.1">
    <property type="nucleotide sequence ID" value="NZ_SIXH01000011.1"/>
</dbReference>
<evidence type="ECO:0000259" key="3">
    <source>
        <dbReference type="Pfam" id="PF01557"/>
    </source>
</evidence>
<organism evidence="4 5">
    <name type="scientific">Streptomyces kasugaensis</name>
    <dbReference type="NCBI Taxonomy" id="1946"/>
    <lineage>
        <taxon>Bacteria</taxon>
        <taxon>Bacillati</taxon>
        <taxon>Actinomycetota</taxon>
        <taxon>Actinomycetes</taxon>
        <taxon>Kitasatosporales</taxon>
        <taxon>Streptomycetaceae</taxon>
        <taxon>Streptomyces</taxon>
    </lineage>
</organism>